<dbReference type="PANTHER" id="PTHR36452">
    <property type="entry name" value="CHROMOSOME 12, WHOLE GENOME SHOTGUN SEQUENCE"/>
    <property type="match status" value="1"/>
</dbReference>
<accession>A0A6L5Z0K9</accession>
<comment type="caution">
    <text evidence="1">The sequence shown here is derived from an EMBL/GenBank/DDBJ whole genome shotgun (WGS) entry which is preliminary data.</text>
</comment>
<reference evidence="1 2" key="1">
    <citation type="submission" date="2019-10" db="EMBL/GenBank/DDBJ databases">
        <title>Cognatihalovulum marinum gen. nov. sp. nov., a new member of the family Rhodobacteraceae isolated from deep seawater of the Northwest Indian Ocean.</title>
        <authorList>
            <person name="Ruan C."/>
            <person name="Wang J."/>
            <person name="Zheng X."/>
            <person name="Song L."/>
            <person name="Zhu Y."/>
            <person name="Huang Y."/>
            <person name="Lu Z."/>
            <person name="Du W."/>
            <person name="Huang L."/>
            <person name="Dai X."/>
        </authorList>
    </citation>
    <scope>NUCLEOTIDE SEQUENCE [LARGE SCALE GENOMIC DNA]</scope>
    <source>
        <strain evidence="1 2">2CG4</strain>
    </source>
</reference>
<evidence type="ECO:0000313" key="1">
    <source>
        <dbReference type="EMBL" id="MSU90106.1"/>
    </source>
</evidence>
<protein>
    <submittedName>
        <fullName evidence="1">DUF2461 family protein</fullName>
    </submittedName>
</protein>
<dbReference type="PIRSF" id="PIRSF028451">
    <property type="entry name" value="UCP028451"/>
    <property type="match status" value="1"/>
</dbReference>
<sequence length="235" mass="25998">MRHSDRIREDPVMVDAPFTGFGPRAVDLLRELAADNSKSWYDANRDGFEAQIRTPMLRLIAEAAERHGGGVKLFRQHRDLRFGKDRSPYKTSTYGLVTGLPDGRALYAALTRDGFYAGTGAHQLSPDQLRRFRAAVDAQGSGEALRRIFEALRAAGLDVGGDSLSGIPRGVARDHPRLELLRLKSITAGARLAPDAALDGRRPLQHAFRTWDMARPLTDWLAQHVGAAREPRARP</sequence>
<organism evidence="1 2">
    <name type="scientific">Halovulum marinum</name>
    <dbReference type="NCBI Taxonomy" id="2662447"/>
    <lineage>
        <taxon>Bacteria</taxon>
        <taxon>Pseudomonadati</taxon>
        <taxon>Pseudomonadota</taxon>
        <taxon>Alphaproteobacteria</taxon>
        <taxon>Rhodobacterales</taxon>
        <taxon>Paracoccaceae</taxon>
        <taxon>Halovulum</taxon>
    </lineage>
</organism>
<dbReference type="InterPro" id="IPR015996">
    <property type="entry name" value="UCP028451"/>
</dbReference>
<dbReference type="PANTHER" id="PTHR36452:SF1">
    <property type="entry name" value="DUF2461 DOMAIN-CONTAINING PROTEIN"/>
    <property type="match status" value="1"/>
</dbReference>
<dbReference type="InterPro" id="IPR012808">
    <property type="entry name" value="CHP02453"/>
</dbReference>
<name>A0A6L5Z0K9_9RHOB</name>
<keyword evidence="2" id="KW-1185">Reference proteome</keyword>
<dbReference type="Pfam" id="PF09365">
    <property type="entry name" value="DUF2461"/>
    <property type="match status" value="1"/>
</dbReference>
<dbReference type="AlphaFoldDB" id="A0A6L5Z0K9"/>
<dbReference type="EMBL" id="WIND01000007">
    <property type="protein sequence ID" value="MSU90106.1"/>
    <property type="molecule type" value="Genomic_DNA"/>
</dbReference>
<evidence type="ECO:0000313" key="2">
    <source>
        <dbReference type="Proteomes" id="UP000474957"/>
    </source>
</evidence>
<dbReference type="Proteomes" id="UP000474957">
    <property type="component" value="Unassembled WGS sequence"/>
</dbReference>
<gene>
    <name evidence="1" type="ORF">GE300_10840</name>
</gene>
<proteinExistence type="predicted"/>